<dbReference type="InParanoid" id="A0A6J2Y3I0"/>
<name>A0A6J2Y3I0_SITOR</name>
<organism evidence="4 5">
    <name type="scientific">Sitophilus oryzae</name>
    <name type="common">Rice weevil</name>
    <name type="synonym">Curculio oryzae</name>
    <dbReference type="NCBI Taxonomy" id="7048"/>
    <lineage>
        <taxon>Eukaryota</taxon>
        <taxon>Metazoa</taxon>
        <taxon>Ecdysozoa</taxon>
        <taxon>Arthropoda</taxon>
        <taxon>Hexapoda</taxon>
        <taxon>Insecta</taxon>
        <taxon>Pterygota</taxon>
        <taxon>Neoptera</taxon>
        <taxon>Endopterygota</taxon>
        <taxon>Coleoptera</taxon>
        <taxon>Polyphaga</taxon>
        <taxon>Cucujiformia</taxon>
        <taxon>Curculionidae</taxon>
        <taxon>Dryophthorinae</taxon>
        <taxon>Sitophilus</taxon>
    </lineage>
</organism>
<feature type="compositionally biased region" description="Low complexity" evidence="2">
    <location>
        <begin position="510"/>
        <end position="521"/>
    </location>
</feature>
<dbReference type="SMART" id="SM01272">
    <property type="entry name" value="LsmAD"/>
    <property type="match status" value="1"/>
</dbReference>
<comment type="similarity">
    <text evidence="1">Belongs to the ataxin-2 family.</text>
</comment>
<dbReference type="GO" id="GO:0034063">
    <property type="term" value="P:stress granule assembly"/>
    <property type="evidence" value="ECO:0007669"/>
    <property type="project" value="TreeGrafter"/>
</dbReference>
<dbReference type="InterPro" id="IPR045117">
    <property type="entry name" value="ATXN2-like"/>
</dbReference>
<feature type="compositionally biased region" description="Low complexity" evidence="2">
    <location>
        <begin position="333"/>
        <end position="344"/>
    </location>
</feature>
<dbReference type="OrthoDB" id="2275718at2759"/>
<dbReference type="PANTHER" id="PTHR12854:SF7">
    <property type="entry name" value="ATAXIN-2 HOMOLOG"/>
    <property type="match status" value="1"/>
</dbReference>
<feature type="compositionally biased region" description="Pro residues" evidence="2">
    <location>
        <begin position="823"/>
        <end position="832"/>
    </location>
</feature>
<feature type="compositionally biased region" description="Polar residues" evidence="2">
    <location>
        <begin position="659"/>
        <end position="672"/>
    </location>
</feature>
<feature type="compositionally biased region" description="Polar residues" evidence="2">
    <location>
        <begin position="491"/>
        <end position="504"/>
    </location>
</feature>
<dbReference type="InterPro" id="IPR009604">
    <property type="entry name" value="LsmAD_domain"/>
</dbReference>
<dbReference type="Proteomes" id="UP000504635">
    <property type="component" value="Unplaced"/>
</dbReference>
<keyword evidence="4" id="KW-1185">Reference proteome</keyword>
<feature type="compositionally biased region" description="Polar residues" evidence="2">
    <location>
        <begin position="294"/>
        <end position="330"/>
    </location>
</feature>
<dbReference type="AlphaFoldDB" id="A0A6J2Y3I0"/>
<sequence length="885" mass="95769">MSAHKRKNRGGSVRAQRQRSIVTDGVYNNPAFMHAAASQVGNPARITTASGQVWEGIYKTYSTNFDVVLEVAVRVGNPDSPDSHLLTETFVEKLVFKSSDILNICFRNVDLEYPVKDTFQTDTAIAARLNGNKNEEKQLEPWDAGQINGTDNLSLDLDGSNGWDVNDMFRKNEQDYGVQSTFDHSLRGYTVPLQTGDSQDYREAQAKADQIANEIENQPTHKARLDLENGDEEEAFAAVVRPNQQESNGKYIPPAKRKGQNNGKLVRSTPPPSSGSSSQNSPSPKETRPPVSYPTHNNPHPSHQNSVHNLPSHTPQPQNQMPHVSPSQHIHNVVPQGVPPQIQQSLGPQHQQNMSIQSHPPPPQSQPGRPNSHTPPHQYQQGPPPRQPPGGSHGMPHNGPPHNKPQLNNEPKSGPQQRQQRHQQYQAQQHERIAPPIQSPSPLQSNYQDIKPQDSPPVVHQVPTQQPLNHPPPPRQSAPPARHEPPPSHPQNQETIKDFQTFSQDFKLAPIPQQNSNIIPITSPHAPPQGGGPPNLGPQAQHIPGGAESPQIPPPQHIGTGGSPNMAASGPNSSGSSSNSNSSLNMINPIEQNQPGGPNNKQPSPAQSPASIESEKLQNTIAKSKLNPNAKEFVLNPTAKPFQPRSPSTPSASRPHTPQTPSHSPYMPQTVSGPGAPQMPAVMMHMPYIGISQAQYQPPPPQTNRIRKIPMGQIRTDMASQMQHAAAVTGQPLLAPAPLPQFIYNPSAAAAAHGMNQAAYQQAGMAAMHATLRMYNDATVAAAAPPQIQYLPPQQSGSGSPAQPYNPAAVQQQQGPQQGYQAAPPPQGPPQMPMFCIPTNAHMLPSVPAYLQQAPPPPPPHQHVQVLVQHQHPGTQGGNPHGPNP</sequence>
<feature type="compositionally biased region" description="Polar residues" evidence="2">
    <location>
        <begin position="792"/>
        <end position="803"/>
    </location>
</feature>
<feature type="region of interest" description="Disordered" evidence="2">
    <location>
        <begin position="637"/>
        <end position="679"/>
    </location>
</feature>
<feature type="compositionally biased region" description="Low complexity" evidence="2">
    <location>
        <begin position="645"/>
        <end position="657"/>
    </location>
</feature>
<protein>
    <submittedName>
        <fullName evidence="5">Ataxin-2 homolog isoform X1</fullName>
    </submittedName>
</protein>
<dbReference type="KEGG" id="soy:115883271"/>
<feature type="compositionally biased region" description="Polar residues" evidence="2">
    <location>
        <begin position="591"/>
        <end position="613"/>
    </location>
</feature>
<reference evidence="5" key="1">
    <citation type="submission" date="2025-08" db="UniProtKB">
        <authorList>
            <consortium name="RefSeq"/>
        </authorList>
    </citation>
    <scope>IDENTIFICATION</scope>
    <source>
        <tissue evidence="5">Gonads</tissue>
    </source>
</reference>
<evidence type="ECO:0000259" key="3">
    <source>
        <dbReference type="SMART" id="SM01272"/>
    </source>
</evidence>
<dbReference type="GeneID" id="115883271"/>
<evidence type="ECO:0000256" key="1">
    <source>
        <dbReference type="ARBA" id="ARBA00007503"/>
    </source>
</evidence>
<dbReference type="GO" id="GO:0003729">
    <property type="term" value="F:mRNA binding"/>
    <property type="evidence" value="ECO:0007669"/>
    <property type="project" value="TreeGrafter"/>
</dbReference>
<dbReference type="PANTHER" id="PTHR12854">
    <property type="entry name" value="ATAXIN 2-RELATED"/>
    <property type="match status" value="1"/>
</dbReference>
<proteinExistence type="inferred from homology"/>
<feature type="compositionally biased region" description="Low complexity" evidence="2">
    <location>
        <begin position="416"/>
        <end position="428"/>
    </location>
</feature>
<feature type="compositionally biased region" description="Polar residues" evidence="2">
    <location>
        <begin position="405"/>
        <end position="415"/>
    </location>
</feature>
<accession>A0A6J2Y3I0</accession>
<dbReference type="Pfam" id="PF06741">
    <property type="entry name" value="LsmAD"/>
    <property type="match status" value="1"/>
</dbReference>
<dbReference type="Pfam" id="PF14438">
    <property type="entry name" value="SM-ATX"/>
    <property type="match status" value="1"/>
</dbReference>
<evidence type="ECO:0000256" key="2">
    <source>
        <dbReference type="SAM" id="MobiDB-lite"/>
    </source>
</evidence>
<evidence type="ECO:0000313" key="5">
    <source>
        <dbReference type="RefSeq" id="XP_030757494.1"/>
    </source>
</evidence>
<dbReference type="RefSeq" id="XP_030757494.1">
    <property type="nucleotide sequence ID" value="XM_030901634.1"/>
</dbReference>
<dbReference type="GO" id="GO:0010494">
    <property type="term" value="C:cytoplasmic stress granule"/>
    <property type="evidence" value="ECO:0007669"/>
    <property type="project" value="TreeGrafter"/>
</dbReference>
<feature type="compositionally biased region" description="Low complexity" evidence="2">
    <location>
        <begin position="274"/>
        <end position="284"/>
    </location>
</feature>
<gene>
    <name evidence="5" type="primary">LOC115883271</name>
</gene>
<feature type="compositionally biased region" description="Low complexity" evidence="2">
    <location>
        <begin position="565"/>
        <end position="590"/>
    </location>
</feature>
<feature type="region of interest" description="Disordered" evidence="2">
    <location>
        <begin position="238"/>
        <end position="613"/>
    </location>
</feature>
<feature type="domain" description="LsmAD" evidence="3">
    <location>
        <begin position="176"/>
        <end position="242"/>
    </location>
</feature>
<feature type="compositionally biased region" description="Polar residues" evidence="2">
    <location>
        <begin position="345"/>
        <end position="354"/>
    </location>
</feature>
<dbReference type="FunCoup" id="A0A6J2Y3I0">
    <property type="interactions" value="1557"/>
</dbReference>
<feature type="region of interest" description="Disordered" evidence="2">
    <location>
        <begin position="789"/>
        <end position="834"/>
    </location>
</feature>
<dbReference type="InterPro" id="IPR025852">
    <property type="entry name" value="SM_dom_ATX"/>
</dbReference>
<feature type="compositionally biased region" description="Low complexity" evidence="2">
    <location>
        <begin position="807"/>
        <end position="822"/>
    </location>
</feature>
<dbReference type="InterPro" id="IPR009818">
    <property type="entry name" value="PAM2_motif"/>
</dbReference>
<dbReference type="Pfam" id="PF07145">
    <property type="entry name" value="PAM2"/>
    <property type="match status" value="1"/>
</dbReference>
<feature type="compositionally biased region" description="Low complexity" evidence="2">
    <location>
        <begin position="456"/>
        <end position="468"/>
    </location>
</feature>
<evidence type="ECO:0000313" key="4">
    <source>
        <dbReference type="Proteomes" id="UP000504635"/>
    </source>
</evidence>